<evidence type="ECO:0000313" key="2">
    <source>
        <dbReference type="Proteomes" id="UP000616151"/>
    </source>
</evidence>
<accession>A0ACC5R2A3</accession>
<gene>
    <name evidence="1" type="ORF">JHL16_09575</name>
</gene>
<evidence type="ECO:0000313" key="1">
    <source>
        <dbReference type="EMBL" id="MBK1866601.1"/>
    </source>
</evidence>
<comment type="caution">
    <text evidence="1">The sequence shown here is derived from an EMBL/GenBank/DDBJ whole genome shotgun (WGS) entry which is preliminary data.</text>
</comment>
<proteinExistence type="predicted"/>
<dbReference type="Proteomes" id="UP000616151">
    <property type="component" value="Unassembled WGS sequence"/>
</dbReference>
<keyword evidence="2" id="KW-1185">Reference proteome</keyword>
<name>A0ACC5R2A3_9HYPH</name>
<organism evidence="1 2">
    <name type="scientific">Taklimakanibacter albus</name>
    <dbReference type="NCBI Taxonomy" id="2800327"/>
    <lineage>
        <taxon>Bacteria</taxon>
        <taxon>Pseudomonadati</taxon>
        <taxon>Pseudomonadota</taxon>
        <taxon>Alphaproteobacteria</taxon>
        <taxon>Hyphomicrobiales</taxon>
        <taxon>Aestuariivirgaceae</taxon>
        <taxon>Taklimakanibacter</taxon>
    </lineage>
</organism>
<dbReference type="EMBL" id="JAENHL010000006">
    <property type="protein sequence ID" value="MBK1866601.1"/>
    <property type="molecule type" value="Genomic_DNA"/>
</dbReference>
<sequence length="691" mass="76524">MKDQATPGTLTLDLLYATPSIIGTTPEACFWSADGARLGFLWNDRGESFRDVWTYDVARAVKRRVTRLGDDKRGEAGPGITEAVWLGDGRIVLVLAGRLYIVGADGTPGEIEPDCTDVSALAVSADGARLAFTARGSLLVKDFGTDAPACLLVPAGERIAIETFEWAKKGDLIAFVLADNSKVRQIEIAYDAQGVAHRDTFTRAFPGDEIVRLRPGVVSAARGEPIWFDRPDEQNAIWGFGLSGDGRSLFVSESDLSIKNHTIFVYDVATAAHTTYYHFHDPIQIRPDWQVAWAPGDRGLILLTNRDGYNHLYRLPAGGRAPERITEGTWEIEAFQLDRRHEQIYFTANRSHLAERQLYRVPVAGGEVEALTTEPGTHKPVYSPTFDWVADRFSDDRSPPEIYARRLGGDQTAIRLTQSPLPAFCTRNWAQVRYVDCVSRVDGAPLTARLMLPPDYEPGRRYPLVVGSVYSDALCNQWGGRDIHPSWGFDQCLVASGFLVVNPGIRGSFGRGKEWNRPMLHSYGTLDIEDIADCVRGLIEQGYADPQRIGLWGSSYGGLMTLMSLFKKPGFYAAGVAGAPATNVSHAYPEQEWIMGAPRGDDYPARYERQSALYHTAGLADPLMIIHGTRDEVVLYADTIALIEKFIAQGKRFELVTLPGSGHSWARESLAQTRFAYGKMVEFFTTHLKPR</sequence>
<reference evidence="1" key="1">
    <citation type="submission" date="2021-01" db="EMBL/GenBank/DDBJ databases">
        <authorList>
            <person name="Sun Q."/>
        </authorList>
    </citation>
    <scope>NUCLEOTIDE SEQUENCE</scope>
    <source>
        <strain evidence="1">YIM B02566</strain>
    </source>
</reference>
<protein>
    <submittedName>
        <fullName evidence="1">S9 family peptidase</fullName>
    </submittedName>
</protein>